<dbReference type="GO" id="GO:0005829">
    <property type="term" value="C:cytosol"/>
    <property type="evidence" value="ECO:0007669"/>
    <property type="project" value="TreeGrafter"/>
</dbReference>
<protein>
    <submittedName>
        <fullName evidence="4">Phosphatidylinositol kinase</fullName>
    </submittedName>
</protein>
<comment type="caution">
    <text evidence="4">The sequence shown here is derived from an EMBL/GenBank/DDBJ whole genome shotgun (WGS) entry which is preliminary data.</text>
</comment>
<dbReference type="OrthoDB" id="3182374at2"/>
<dbReference type="RefSeq" id="WP_083074641.1">
    <property type="nucleotide sequence ID" value="NZ_AP022615.1"/>
</dbReference>
<comment type="similarity">
    <text evidence="1">Belongs to the HipA Ser/Thr kinase family.</text>
</comment>
<organism evidence="4 5">
    <name type="scientific">Mycobacterium heidelbergense</name>
    <dbReference type="NCBI Taxonomy" id="53376"/>
    <lineage>
        <taxon>Bacteria</taxon>
        <taxon>Bacillati</taxon>
        <taxon>Actinomycetota</taxon>
        <taxon>Actinomycetes</taxon>
        <taxon>Mycobacteriales</taxon>
        <taxon>Mycobacteriaceae</taxon>
        <taxon>Mycobacterium</taxon>
        <taxon>Mycobacterium simiae complex</taxon>
    </lineage>
</organism>
<name>A0A1X0DJU9_MYCHE</name>
<dbReference type="GO" id="GO:0004674">
    <property type="term" value="F:protein serine/threonine kinase activity"/>
    <property type="evidence" value="ECO:0007669"/>
    <property type="project" value="TreeGrafter"/>
</dbReference>
<reference evidence="4 5" key="1">
    <citation type="submission" date="2017-02" db="EMBL/GenBank/DDBJ databases">
        <title>The new phylogeny of genus Mycobacterium.</title>
        <authorList>
            <person name="Tortoli E."/>
            <person name="Trovato A."/>
            <person name="Cirillo D.M."/>
        </authorList>
    </citation>
    <scope>NUCLEOTIDE SEQUENCE [LARGE SCALE GENOMIC DNA]</scope>
    <source>
        <strain evidence="4 5">DSM 44471</strain>
    </source>
</reference>
<evidence type="ECO:0000313" key="4">
    <source>
        <dbReference type="EMBL" id="ORA72658.1"/>
    </source>
</evidence>
<accession>A0A1X0DJU9</accession>
<keyword evidence="3 4" id="KW-0418">Kinase</keyword>
<dbReference type="InterPro" id="IPR012893">
    <property type="entry name" value="HipA-like_C"/>
</dbReference>
<evidence type="ECO:0000256" key="3">
    <source>
        <dbReference type="ARBA" id="ARBA00022777"/>
    </source>
</evidence>
<proteinExistence type="inferred from homology"/>
<dbReference type="Pfam" id="PF07804">
    <property type="entry name" value="HipA_C"/>
    <property type="match status" value="1"/>
</dbReference>
<dbReference type="PANTHER" id="PTHR37419:SF8">
    <property type="entry name" value="TOXIN YJJJ"/>
    <property type="match status" value="1"/>
</dbReference>
<evidence type="ECO:0000313" key="5">
    <source>
        <dbReference type="Proteomes" id="UP000192566"/>
    </source>
</evidence>
<dbReference type="AlphaFoldDB" id="A0A1X0DJU9"/>
<evidence type="ECO:0000256" key="2">
    <source>
        <dbReference type="ARBA" id="ARBA00022679"/>
    </source>
</evidence>
<keyword evidence="5" id="KW-1185">Reference proteome</keyword>
<dbReference type="EMBL" id="MVHR01000019">
    <property type="protein sequence ID" value="ORA72658.1"/>
    <property type="molecule type" value="Genomic_DNA"/>
</dbReference>
<dbReference type="Proteomes" id="UP000192566">
    <property type="component" value="Unassembled WGS sequence"/>
</dbReference>
<gene>
    <name evidence="4" type="ORF">BST25_14005</name>
</gene>
<evidence type="ECO:0000256" key="1">
    <source>
        <dbReference type="ARBA" id="ARBA00010164"/>
    </source>
</evidence>
<dbReference type="STRING" id="53376.BST25_14005"/>
<dbReference type="InterPro" id="IPR052028">
    <property type="entry name" value="HipA_Ser/Thr_kinase"/>
</dbReference>
<dbReference type="PANTHER" id="PTHR37419">
    <property type="entry name" value="SERINE/THREONINE-PROTEIN KINASE TOXIN HIPA"/>
    <property type="match status" value="1"/>
</dbReference>
<sequence length="433" mass="47608">MTTPSTSDRAIPVPRGAYVWVWLPGHTEPVVAGRIQVRVLRDRGPHRYMFGYGRSYLARPNAISLYTPELPLRAGWQTPPNPTMSIASVLRDAGPDSWGQRVILEQLHGAKGRDADPGDLEQITYFLEPGSNRIGGLDFQTSADVYVPRGSSATLDELHTAADALQEGRPLTDELSAALVRGTSIGGAQPKALIDVDGVSHIAKFSSTSDTRPVVNAEALALEFARRVGIDTTASFLTRSLNRDVLMIKRFDRPPGGGRRLMVSGLTMLGLDEMEARYATYPDLLDVLRSNGIDANVGRRLFERIVFNVAIGNNDDHPRNHAAFWDGQRLELTPAYDLCPQPRSGETSYQAVAFNRDGTRDSSFAACLRAAPVYGLTTAQAREIIDGQIDVIQRDWTEVADLARLTAAQRNLLWHRQILNPHAGYGYTTATYL</sequence>
<keyword evidence="2" id="KW-0808">Transferase</keyword>